<sequence>MSDDETDEGYNEFIKEYGSRYEWDNEGNPEFIPEWQDWEDLFCEIKIYWKTKAVRHWGEKILKRFVYSLPGVRNPTSILHTFTQSDAFYLPQILSLIELPYSAEELREEIWPDGIDKNEIKVDDNADEVDKFRYGLLLQGEDSIVDYYSKIKRCNDVIKLCKNHLREIFHKGLSSESQRYIERFGCYYSHDLDPDKMVEMLIQAEKENAPDFITAFSDCLRQVSNVQISTQSGFSNNNFISAFLNLELTRPSMAGWYTTNLTSPER</sequence>
<dbReference type="AlphaFoldDB" id="A0A2I1HMB2"/>
<reference evidence="1 2" key="1">
    <citation type="submission" date="2015-10" db="EMBL/GenBank/DDBJ databases">
        <title>Genome analyses suggest a sexual origin of heterokaryosis in a supposedly ancient asexual fungus.</title>
        <authorList>
            <person name="Ropars J."/>
            <person name="Sedzielewska K."/>
            <person name="Noel J."/>
            <person name="Charron P."/>
            <person name="Farinelli L."/>
            <person name="Marton T."/>
            <person name="Kruger M."/>
            <person name="Pelin A."/>
            <person name="Brachmann A."/>
            <person name="Corradi N."/>
        </authorList>
    </citation>
    <scope>NUCLEOTIDE SEQUENCE [LARGE SCALE GENOMIC DNA]</scope>
    <source>
        <strain evidence="1 2">A4</strain>
    </source>
</reference>
<dbReference type="Proteomes" id="UP000234323">
    <property type="component" value="Unassembled WGS sequence"/>
</dbReference>
<dbReference type="EMBL" id="LLXI01003905">
    <property type="protein sequence ID" value="PKY60004.1"/>
    <property type="molecule type" value="Genomic_DNA"/>
</dbReference>
<evidence type="ECO:0000313" key="1">
    <source>
        <dbReference type="EMBL" id="PKY60004.1"/>
    </source>
</evidence>
<dbReference type="VEuPathDB" id="FungiDB:FUN_022318"/>
<keyword evidence="2" id="KW-1185">Reference proteome</keyword>
<comment type="caution">
    <text evidence="1">The sequence shown here is derived from an EMBL/GenBank/DDBJ whole genome shotgun (WGS) entry which is preliminary data.</text>
</comment>
<dbReference type="VEuPathDB" id="FungiDB:RhiirFUN_019713"/>
<organism evidence="1 2">
    <name type="scientific">Rhizophagus irregularis</name>
    <dbReference type="NCBI Taxonomy" id="588596"/>
    <lineage>
        <taxon>Eukaryota</taxon>
        <taxon>Fungi</taxon>
        <taxon>Fungi incertae sedis</taxon>
        <taxon>Mucoromycota</taxon>
        <taxon>Glomeromycotina</taxon>
        <taxon>Glomeromycetes</taxon>
        <taxon>Glomerales</taxon>
        <taxon>Glomeraceae</taxon>
        <taxon>Rhizophagus</taxon>
    </lineage>
</organism>
<proteinExistence type="predicted"/>
<accession>A0A2I1HMB2</accession>
<protein>
    <submittedName>
        <fullName evidence="1">Uncharacterized protein</fullName>
    </submittedName>
</protein>
<name>A0A2I1HMB2_9GLOM</name>
<dbReference type="VEuPathDB" id="FungiDB:RhiirA1_542369"/>
<evidence type="ECO:0000313" key="2">
    <source>
        <dbReference type="Proteomes" id="UP000234323"/>
    </source>
</evidence>
<gene>
    <name evidence="1" type="ORF">RhiirA4_550530</name>
</gene>